<name>A0A016RTZ9_9BILA</name>
<gene>
    <name evidence="2" type="primary">Acey_s0380.g336</name>
    <name evidence="2" type="ORF">Y032_0380g336</name>
</gene>
<feature type="domain" description="Helix-turn-helix" evidence="1">
    <location>
        <begin position="29"/>
        <end position="80"/>
    </location>
</feature>
<organism evidence="2 3">
    <name type="scientific">Ancylostoma ceylanicum</name>
    <dbReference type="NCBI Taxonomy" id="53326"/>
    <lineage>
        <taxon>Eukaryota</taxon>
        <taxon>Metazoa</taxon>
        <taxon>Ecdysozoa</taxon>
        <taxon>Nematoda</taxon>
        <taxon>Chromadorea</taxon>
        <taxon>Rhabditida</taxon>
        <taxon>Rhabditina</taxon>
        <taxon>Rhabditomorpha</taxon>
        <taxon>Strongyloidea</taxon>
        <taxon>Ancylostomatidae</taxon>
        <taxon>Ancylostomatinae</taxon>
        <taxon>Ancylostoma</taxon>
    </lineage>
</organism>
<protein>
    <recommendedName>
        <fullName evidence="1">Helix-turn-helix domain-containing protein</fullName>
    </recommendedName>
</protein>
<evidence type="ECO:0000313" key="2">
    <source>
        <dbReference type="EMBL" id="EYB81532.1"/>
    </source>
</evidence>
<sequence>MDESFRIVNQQSQYIKLTREKPLDGCKNILIHARSAHPIVMKRAVIRNMFKTAVELCTGDDEPKESRKLASVIAGANGYTVFPRHNKSHTVSGNISMQSKIPLWLRFTTDTMSAAVRRYIVQAQLQDDVILVNIPNNNIRTQLVRNRTDCASLKVA</sequence>
<evidence type="ECO:0000313" key="3">
    <source>
        <dbReference type="Proteomes" id="UP000024635"/>
    </source>
</evidence>
<dbReference type="Pfam" id="PF26215">
    <property type="entry name" value="HTH_animal"/>
    <property type="match status" value="1"/>
</dbReference>
<dbReference type="InterPro" id="IPR058912">
    <property type="entry name" value="HTH_animal"/>
</dbReference>
<dbReference type="AlphaFoldDB" id="A0A016RTZ9"/>
<dbReference type="Proteomes" id="UP000024635">
    <property type="component" value="Unassembled WGS sequence"/>
</dbReference>
<dbReference type="OrthoDB" id="5831138at2759"/>
<accession>A0A016RTZ9</accession>
<keyword evidence="3" id="KW-1185">Reference proteome</keyword>
<proteinExistence type="predicted"/>
<reference evidence="3" key="1">
    <citation type="journal article" date="2015" name="Nat. Genet.">
        <title>The genome and transcriptome of the zoonotic hookworm Ancylostoma ceylanicum identify infection-specific gene families.</title>
        <authorList>
            <person name="Schwarz E.M."/>
            <person name="Hu Y."/>
            <person name="Antoshechkin I."/>
            <person name="Miller M.M."/>
            <person name="Sternberg P.W."/>
            <person name="Aroian R.V."/>
        </authorList>
    </citation>
    <scope>NUCLEOTIDE SEQUENCE</scope>
    <source>
        <strain evidence="3">HY135</strain>
    </source>
</reference>
<comment type="caution">
    <text evidence="2">The sequence shown here is derived from an EMBL/GenBank/DDBJ whole genome shotgun (WGS) entry which is preliminary data.</text>
</comment>
<evidence type="ECO:0000259" key="1">
    <source>
        <dbReference type="Pfam" id="PF26215"/>
    </source>
</evidence>
<dbReference type="EMBL" id="JARK01001716">
    <property type="protein sequence ID" value="EYB81532.1"/>
    <property type="molecule type" value="Genomic_DNA"/>
</dbReference>